<evidence type="ECO:0000313" key="1">
    <source>
        <dbReference type="EMBL" id="MDC8016038.1"/>
    </source>
</evidence>
<dbReference type="EMBL" id="JAOVZO020000023">
    <property type="protein sequence ID" value="MDC8016038.1"/>
    <property type="molecule type" value="Genomic_DNA"/>
</dbReference>
<dbReference type="InterPro" id="IPR009351">
    <property type="entry name" value="AlkZ-like"/>
</dbReference>
<protein>
    <submittedName>
        <fullName evidence="1">Winged helix DNA-binding domain-containing protein</fullName>
    </submittedName>
</protein>
<keyword evidence="2" id="KW-1185">Reference proteome</keyword>
<gene>
    <name evidence="1" type="ORF">OD750_026225</name>
</gene>
<name>A0A9X3YRZ1_9GAMM</name>
<dbReference type="GO" id="GO:0003677">
    <property type="term" value="F:DNA binding"/>
    <property type="evidence" value="ECO:0007669"/>
    <property type="project" value="UniProtKB-KW"/>
</dbReference>
<dbReference type="AlphaFoldDB" id="A0A9X3YRZ1"/>
<keyword evidence="1" id="KW-0238">DNA-binding</keyword>
<proteinExistence type="predicted"/>
<dbReference type="PANTHER" id="PTHR38479:SF2">
    <property type="entry name" value="WINGED HELIX DNA-BINDING DOMAIN-CONTAINING PROTEIN"/>
    <property type="match status" value="1"/>
</dbReference>
<accession>A0A9X3YRZ1</accession>
<reference evidence="1" key="1">
    <citation type="submission" date="2023-02" db="EMBL/GenBank/DDBJ databases">
        <title>Tahibacter soli sp. nov. isolated from soil.</title>
        <authorList>
            <person name="Baek J.H."/>
            <person name="Lee J.K."/>
            <person name="Choi D.G."/>
            <person name="Jeon C.O."/>
        </authorList>
    </citation>
    <scope>NUCLEOTIDE SEQUENCE</scope>
    <source>
        <strain evidence="1">BL</strain>
    </source>
</reference>
<sequence length="374" mass="41044">MARNRQDTARTLTARELNRATLARQWLIGRANATPLAAIEHLAGLQAQAPNPPYYQLWTRLADFRRDDLTALIEERRVVRAACQRSTLHLVGARDFLGLRGLVDAVLERGLQGGHGRFLTGLDLDEIAKAGDALLRRGALSNAELGAKLAERWTGRDETSLAAVLRCRRALVHVPPAGTWNHNKSALLAPAERWLDAPLDGRATIDAWVPRYLAAFGPASVKDMQTWSGLTGLAAAFERQRDALVTFRDENGVELFDLPDAPRPDAGTPVPTQFLAEFDNLLLSHADRTRVVATEHQKKVMTINGLVRGAILVDGFVQGIWRIERGKRAATLSVEPFATLAKKDRDALADEGRRLLAFAADEVDAHTVAFAKTA</sequence>
<dbReference type="PANTHER" id="PTHR38479">
    <property type="entry name" value="LMO0824 PROTEIN"/>
    <property type="match status" value="1"/>
</dbReference>
<dbReference type="RefSeq" id="WP_263542672.1">
    <property type="nucleotide sequence ID" value="NZ_JAOVZO020000023.1"/>
</dbReference>
<comment type="caution">
    <text evidence="1">The sequence shown here is derived from an EMBL/GenBank/DDBJ whole genome shotgun (WGS) entry which is preliminary data.</text>
</comment>
<evidence type="ECO:0000313" key="2">
    <source>
        <dbReference type="Proteomes" id="UP001139971"/>
    </source>
</evidence>
<dbReference type="Proteomes" id="UP001139971">
    <property type="component" value="Unassembled WGS sequence"/>
</dbReference>
<organism evidence="1 2">
    <name type="scientific">Tahibacter soli</name>
    <dbReference type="NCBI Taxonomy" id="2983605"/>
    <lineage>
        <taxon>Bacteria</taxon>
        <taxon>Pseudomonadati</taxon>
        <taxon>Pseudomonadota</taxon>
        <taxon>Gammaproteobacteria</taxon>
        <taxon>Lysobacterales</taxon>
        <taxon>Rhodanobacteraceae</taxon>
        <taxon>Tahibacter</taxon>
    </lineage>
</organism>
<dbReference type="Pfam" id="PF06224">
    <property type="entry name" value="AlkZ-like"/>
    <property type="match status" value="1"/>
</dbReference>